<dbReference type="InterPro" id="IPR012823">
    <property type="entry name" value="Flagell_FliJ"/>
</dbReference>
<dbReference type="NCBIfam" id="TIGR02473">
    <property type="entry name" value="flagell_FliJ"/>
    <property type="match status" value="1"/>
</dbReference>
<proteinExistence type="inferred from homology"/>
<comment type="subcellular location">
    <subcellularLocation>
        <location evidence="1">Cell membrane</location>
        <topology evidence="1">Peripheral membrane protein</topology>
        <orientation evidence="1">Cytoplasmic side</orientation>
    </subcellularLocation>
</comment>
<dbReference type="Pfam" id="PF02050">
    <property type="entry name" value="FliJ"/>
    <property type="match status" value="1"/>
</dbReference>
<evidence type="ECO:0000256" key="2">
    <source>
        <dbReference type="ARBA" id="ARBA00010004"/>
    </source>
</evidence>
<keyword evidence="11" id="KW-0966">Cell projection</keyword>
<keyword evidence="12" id="KW-1185">Reference proteome</keyword>
<sequence>MAYHFKFKKVLTVKEREKDEALDMYNQSVKRFEETANELYSLMKKKEDLETYQSERLVVGLPVLEIRHHQHFVHNLEKSIDHFQKVVINARNQMSYYQERLMEKNTEVKKFEIMKEKSELAFLTEMKQAEGKQMDDISIQQFMNREN</sequence>
<evidence type="ECO:0000256" key="8">
    <source>
        <dbReference type="ARBA" id="ARBA00022927"/>
    </source>
</evidence>
<evidence type="ECO:0000256" key="10">
    <source>
        <dbReference type="ARBA" id="ARBA00023225"/>
    </source>
</evidence>
<gene>
    <name evidence="11" type="ORF">J2S17_002103</name>
</gene>
<comment type="similarity">
    <text evidence="2">Belongs to the FliJ family.</text>
</comment>
<evidence type="ECO:0000256" key="9">
    <source>
        <dbReference type="ARBA" id="ARBA00023136"/>
    </source>
</evidence>
<dbReference type="EMBL" id="JAUSUB010000007">
    <property type="protein sequence ID" value="MDQ0270228.1"/>
    <property type="molecule type" value="Genomic_DNA"/>
</dbReference>
<evidence type="ECO:0000256" key="5">
    <source>
        <dbReference type="ARBA" id="ARBA00022475"/>
    </source>
</evidence>
<evidence type="ECO:0000313" key="12">
    <source>
        <dbReference type="Proteomes" id="UP001238088"/>
    </source>
</evidence>
<dbReference type="Gene3D" id="1.10.287.1700">
    <property type="match status" value="1"/>
</dbReference>
<keyword evidence="5" id="KW-1003">Cell membrane</keyword>
<name>A0ABU0AIF7_9BACI</name>
<evidence type="ECO:0000256" key="7">
    <source>
        <dbReference type="ARBA" id="ARBA00022795"/>
    </source>
</evidence>
<keyword evidence="6" id="KW-0145">Chemotaxis</keyword>
<keyword evidence="11" id="KW-0282">Flagellum</keyword>
<reference evidence="11 12" key="1">
    <citation type="submission" date="2023-07" db="EMBL/GenBank/DDBJ databases">
        <title>Genomic Encyclopedia of Type Strains, Phase IV (KMG-IV): sequencing the most valuable type-strain genomes for metagenomic binning, comparative biology and taxonomic classification.</title>
        <authorList>
            <person name="Goeker M."/>
        </authorList>
    </citation>
    <scope>NUCLEOTIDE SEQUENCE [LARGE SCALE GENOMIC DNA]</scope>
    <source>
        <strain evidence="11 12">DSM 23494</strain>
    </source>
</reference>
<keyword evidence="10" id="KW-1006">Bacterial flagellum protein export</keyword>
<evidence type="ECO:0000256" key="6">
    <source>
        <dbReference type="ARBA" id="ARBA00022500"/>
    </source>
</evidence>
<accession>A0ABU0AIF7</accession>
<evidence type="ECO:0000256" key="4">
    <source>
        <dbReference type="ARBA" id="ARBA00022448"/>
    </source>
</evidence>
<organism evidence="11 12">
    <name type="scientific">Cytobacillus purgationiresistens</name>
    <dbReference type="NCBI Taxonomy" id="863449"/>
    <lineage>
        <taxon>Bacteria</taxon>
        <taxon>Bacillati</taxon>
        <taxon>Bacillota</taxon>
        <taxon>Bacilli</taxon>
        <taxon>Bacillales</taxon>
        <taxon>Bacillaceae</taxon>
        <taxon>Cytobacillus</taxon>
    </lineage>
</organism>
<comment type="caution">
    <text evidence="11">The sequence shown here is derived from an EMBL/GenBank/DDBJ whole genome shotgun (WGS) entry which is preliminary data.</text>
</comment>
<evidence type="ECO:0000256" key="3">
    <source>
        <dbReference type="ARBA" id="ARBA00020392"/>
    </source>
</evidence>
<dbReference type="RefSeq" id="WP_307474466.1">
    <property type="nucleotide sequence ID" value="NZ_JAUSUB010000007.1"/>
</dbReference>
<evidence type="ECO:0000256" key="1">
    <source>
        <dbReference type="ARBA" id="ARBA00004413"/>
    </source>
</evidence>
<dbReference type="InterPro" id="IPR053716">
    <property type="entry name" value="Flag_assembly_chemotaxis_eff"/>
</dbReference>
<dbReference type="Proteomes" id="UP001238088">
    <property type="component" value="Unassembled WGS sequence"/>
</dbReference>
<keyword evidence="8" id="KW-0653">Protein transport</keyword>
<evidence type="ECO:0000313" key="11">
    <source>
        <dbReference type="EMBL" id="MDQ0270228.1"/>
    </source>
</evidence>
<keyword evidence="11" id="KW-0969">Cilium</keyword>
<keyword evidence="4" id="KW-0813">Transport</keyword>
<keyword evidence="9" id="KW-0472">Membrane</keyword>
<protein>
    <recommendedName>
        <fullName evidence="3">Flagellar FliJ protein</fullName>
    </recommendedName>
</protein>
<keyword evidence="7" id="KW-1005">Bacterial flagellum biogenesis</keyword>